<dbReference type="Gene3D" id="1.10.10.2830">
    <property type="match status" value="1"/>
</dbReference>
<dbReference type="InterPro" id="IPR050336">
    <property type="entry name" value="Chromosome_partition/occlusion"/>
</dbReference>
<reference evidence="4 5" key="1">
    <citation type="submission" date="2019-12" db="EMBL/GenBank/DDBJ databases">
        <authorList>
            <person name="Li C."/>
            <person name="Zhao J."/>
        </authorList>
    </citation>
    <scope>NUCLEOTIDE SEQUENCE [LARGE SCALE GENOMIC DNA]</scope>
    <source>
        <strain evidence="4 5">NEAU-DD11</strain>
    </source>
</reference>
<dbReference type="SUPFAM" id="SSF109709">
    <property type="entry name" value="KorB DNA-binding domain-like"/>
    <property type="match status" value="1"/>
</dbReference>
<name>A0A7X3KAW1_9BURK</name>
<evidence type="ECO:0000256" key="2">
    <source>
        <dbReference type="SAM" id="MobiDB-lite"/>
    </source>
</evidence>
<dbReference type="SMART" id="SM00470">
    <property type="entry name" value="ParB"/>
    <property type="match status" value="1"/>
</dbReference>
<dbReference type="GO" id="GO:0005694">
    <property type="term" value="C:chromosome"/>
    <property type="evidence" value="ECO:0007669"/>
    <property type="project" value="TreeGrafter"/>
</dbReference>
<feature type="domain" description="ParB-like N-terminal" evidence="3">
    <location>
        <begin position="76"/>
        <end position="166"/>
    </location>
</feature>
<dbReference type="PANTHER" id="PTHR33375:SF1">
    <property type="entry name" value="CHROMOSOME-PARTITIONING PROTEIN PARB-RELATED"/>
    <property type="match status" value="1"/>
</dbReference>
<dbReference type="Proteomes" id="UP000443353">
    <property type="component" value="Unassembled WGS sequence"/>
</dbReference>
<dbReference type="GO" id="GO:0003677">
    <property type="term" value="F:DNA binding"/>
    <property type="evidence" value="ECO:0007669"/>
    <property type="project" value="InterPro"/>
</dbReference>
<comment type="caution">
    <text evidence="4">The sequence shown here is derived from an EMBL/GenBank/DDBJ whole genome shotgun (WGS) entry which is preliminary data.</text>
</comment>
<keyword evidence="5" id="KW-1185">Reference proteome</keyword>
<feature type="compositionally biased region" description="Polar residues" evidence="2">
    <location>
        <begin position="52"/>
        <end position="75"/>
    </location>
</feature>
<gene>
    <name evidence="4" type="ORF">GPY61_31530</name>
</gene>
<dbReference type="GO" id="GO:0007059">
    <property type="term" value="P:chromosome segregation"/>
    <property type="evidence" value="ECO:0007669"/>
    <property type="project" value="TreeGrafter"/>
</dbReference>
<proteinExistence type="inferred from homology"/>
<sequence>MTKHQQSEADFNASLVERLRTAPRAAAPMHMNDLPSGPSKSLTDLLHDNQEQEAQSTHEVPTDSTTEGNTGSVTTRRVPLHLIVDSPYQPRKKYDETELQLLGETLKGRGQDEPITVRVLDNGKFELIAGHRRVRAARLIGWSELDGRVMTLSDRDACLATLVHNESNIKLSDYERGLAYQTALKEGYASTQSGVATVFGCTQARVSQCLSLFDLPQPLLDLMAKYPELITYRKARVIKEVLAKHPSGEDTIIQAVEALIDRPQMDQSELRAVLLKPFEPKRVRAKAPAPRTIIDKNGESAFRVQVKSRDILIQVEDGVDVELALQSAMAALRQFAITLELPKKQKSGRASS</sequence>
<dbReference type="SUPFAM" id="SSF110849">
    <property type="entry name" value="ParB/Sulfiredoxin"/>
    <property type="match status" value="1"/>
</dbReference>
<dbReference type="EMBL" id="WSES01000016">
    <property type="protein sequence ID" value="MVW64458.1"/>
    <property type="molecule type" value="Genomic_DNA"/>
</dbReference>
<dbReference type="InterPro" id="IPR004437">
    <property type="entry name" value="ParB/RepB/Spo0J"/>
</dbReference>
<evidence type="ECO:0000313" key="4">
    <source>
        <dbReference type="EMBL" id="MVW64458.1"/>
    </source>
</evidence>
<dbReference type="RefSeq" id="WP_160410894.1">
    <property type="nucleotide sequence ID" value="NZ_WSES01000016.1"/>
</dbReference>
<accession>A0A7X3KAW1</accession>
<evidence type="ECO:0000313" key="5">
    <source>
        <dbReference type="Proteomes" id="UP000443353"/>
    </source>
</evidence>
<dbReference type="NCBIfam" id="TIGR00180">
    <property type="entry name" value="parB_part"/>
    <property type="match status" value="1"/>
</dbReference>
<dbReference type="PANTHER" id="PTHR33375">
    <property type="entry name" value="CHROMOSOME-PARTITIONING PROTEIN PARB-RELATED"/>
    <property type="match status" value="1"/>
</dbReference>
<feature type="region of interest" description="Disordered" evidence="2">
    <location>
        <begin position="50"/>
        <end position="77"/>
    </location>
</feature>
<protein>
    <submittedName>
        <fullName evidence="4">ParB/RepB/Spo0J family partition protein</fullName>
    </submittedName>
</protein>
<dbReference type="InterPro" id="IPR036086">
    <property type="entry name" value="ParB/Sulfiredoxin_sf"/>
</dbReference>
<dbReference type="Gene3D" id="3.90.1530.10">
    <property type="entry name" value="Conserved hypothetical protein from pyrococcus furiosus pfu- 392566-001, ParB domain"/>
    <property type="match status" value="1"/>
</dbReference>
<evidence type="ECO:0000256" key="1">
    <source>
        <dbReference type="ARBA" id="ARBA00006295"/>
    </source>
</evidence>
<organism evidence="4 5">
    <name type="scientific">Massilia cellulosiltytica</name>
    <dbReference type="NCBI Taxonomy" id="2683234"/>
    <lineage>
        <taxon>Bacteria</taxon>
        <taxon>Pseudomonadati</taxon>
        <taxon>Pseudomonadota</taxon>
        <taxon>Betaproteobacteria</taxon>
        <taxon>Burkholderiales</taxon>
        <taxon>Oxalobacteraceae</taxon>
        <taxon>Telluria group</taxon>
        <taxon>Massilia</taxon>
    </lineage>
</organism>
<dbReference type="Pfam" id="PF02195">
    <property type="entry name" value="ParB_N"/>
    <property type="match status" value="1"/>
</dbReference>
<dbReference type="AlphaFoldDB" id="A0A7X3KAW1"/>
<comment type="similarity">
    <text evidence="1">Belongs to the ParB family.</text>
</comment>
<evidence type="ECO:0000259" key="3">
    <source>
        <dbReference type="SMART" id="SM00470"/>
    </source>
</evidence>
<dbReference type="InterPro" id="IPR003115">
    <property type="entry name" value="ParB_N"/>
</dbReference>